<gene>
    <name evidence="2" type="ORF">BT96DRAFT_919186</name>
</gene>
<accession>A0A6A4HVG2</accession>
<keyword evidence="1" id="KW-0472">Membrane</keyword>
<dbReference type="GO" id="GO:0015123">
    <property type="term" value="F:acetate transmembrane transporter activity"/>
    <property type="evidence" value="ECO:0007669"/>
    <property type="project" value="TreeGrafter"/>
</dbReference>
<evidence type="ECO:0000313" key="3">
    <source>
        <dbReference type="Proteomes" id="UP000799118"/>
    </source>
</evidence>
<protein>
    <submittedName>
        <fullName evidence="2">Uncharacterized protein</fullName>
    </submittedName>
</protein>
<feature type="transmembrane region" description="Helical" evidence="1">
    <location>
        <begin position="153"/>
        <end position="173"/>
    </location>
</feature>
<evidence type="ECO:0000256" key="1">
    <source>
        <dbReference type="SAM" id="Phobius"/>
    </source>
</evidence>
<dbReference type="EMBL" id="ML769452">
    <property type="protein sequence ID" value="KAE9400894.1"/>
    <property type="molecule type" value="Genomic_DNA"/>
</dbReference>
<name>A0A6A4HVG2_9AGAR</name>
<dbReference type="Proteomes" id="UP000799118">
    <property type="component" value="Unassembled WGS sequence"/>
</dbReference>
<dbReference type="PANTHER" id="PTHR31123:SF4">
    <property type="entry name" value="PROTEIN ALCS"/>
    <property type="match status" value="1"/>
</dbReference>
<dbReference type="GO" id="GO:0005886">
    <property type="term" value="C:plasma membrane"/>
    <property type="evidence" value="ECO:0007669"/>
    <property type="project" value="TreeGrafter"/>
</dbReference>
<dbReference type="AlphaFoldDB" id="A0A6A4HVG2"/>
<reference evidence="2" key="1">
    <citation type="journal article" date="2019" name="Environ. Microbiol.">
        <title>Fungal ecological strategies reflected in gene transcription - a case study of two litter decomposers.</title>
        <authorList>
            <person name="Barbi F."/>
            <person name="Kohler A."/>
            <person name="Barry K."/>
            <person name="Baskaran P."/>
            <person name="Daum C."/>
            <person name="Fauchery L."/>
            <person name="Ihrmark K."/>
            <person name="Kuo A."/>
            <person name="LaButti K."/>
            <person name="Lipzen A."/>
            <person name="Morin E."/>
            <person name="Grigoriev I.V."/>
            <person name="Henrissat B."/>
            <person name="Lindahl B."/>
            <person name="Martin F."/>
        </authorList>
    </citation>
    <scope>NUCLEOTIDE SEQUENCE</scope>
    <source>
        <strain evidence="2">JB14</strain>
    </source>
</reference>
<keyword evidence="1" id="KW-1133">Transmembrane helix</keyword>
<feature type="transmembrane region" description="Helical" evidence="1">
    <location>
        <begin position="58"/>
        <end position="77"/>
    </location>
</feature>
<sequence length="243" mass="26223">MASSSIHDLEKAFIQDNAISDPPDQRSPVQLTSQQYERLLRSPTYRPLAKNLGNPSPLGIITFILVQAPTAFIQMGWGKTTVAANTVLFGPYYMLGGLGLIIAGVMEWVSSDVLVNWLCANDPQVVGNTFPSVVYITFGGNCVYFLTSLRTNVASAAVFFNISLANGLNAAAYGELGNGNTPLANALSKAGGAFEFVVVCVSGYHFVALMFESVDMPFQITGGRLVKCFHQKNEVVLNERKIS</sequence>
<feature type="transmembrane region" description="Helical" evidence="1">
    <location>
        <begin position="89"/>
        <end position="109"/>
    </location>
</feature>
<organism evidence="2 3">
    <name type="scientific">Gymnopus androsaceus JB14</name>
    <dbReference type="NCBI Taxonomy" id="1447944"/>
    <lineage>
        <taxon>Eukaryota</taxon>
        <taxon>Fungi</taxon>
        <taxon>Dikarya</taxon>
        <taxon>Basidiomycota</taxon>
        <taxon>Agaricomycotina</taxon>
        <taxon>Agaricomycetes</taxon>
        <taxon>Agaricomycetidae</taxon>
        <taxon>Agaricales</taxon>
        <taxon>Marasmiineae</taxon>
        <taxon>Omphalotaceae</taxon>
        <taxon>Gymnopus</taxon>
    </lineage>
</organism>
<feature type="transmembrane region" description="Helical" evidence="1">
    <location>
        <begin position="129"/>
        <end position="146"/>
    </location>
</feature>
<evidence type="ECO:0000313" key="2">
    <source>
        <dbReference type="EMBL" id="KAE9400894.1"/>
    </source>
</evidence>
<keyword evidence="3" id="KW-1185">Reference proteome</keyword>
<dbReference type="OrthoDB" id="3648309at2759"/>
<feature type="transmembrane region" description="Helical" evidence="1">
    <location>
        <begin position="193"/>
        <end position="211"/>
    </location>
</feature>
<dbReference type="PANTHER" id="PTHR31123">
    <property type="entry name" value="ACCUMULATION OF DYADS PROTEIN 2-RELATED"/>
    <property type="match status" value="1"/>
</dbReference>
<proteinExistence type="predicted"/>
<keyword evidence="1" id="KW-0812">Transmembrane</keyword>
<dbReference type="InterPro" id="IPR051633">
    <property type="entry name" value="AceTr"/>
</dbReference>